<proteinExistence type="predicted"/>
<comment type="caution">
    <text evidence="1">The sequence shown here is derived from an EMBL/GenBank/DDBJ whole genome shotgun (WGS) entry which is preliminary data.</text>
</comment>
<name>A0A846XGB6_9NOCA</name>
<dbReference type="Proteomes" id="UP000565715">
    <property type="component" value="Unassembled WGS sequence"/>
</dbReference>
<protein>
    <submittedName>
        <fullName evidence="1">DUF488 family protein</fullName>
    </submittedName>
</protein>
<gene>
    <name evidence="1" type="ORF">HGA13_14335</name>
</gene>
<accession>A0A846XGB6</accession>
<evidence type="ECO:0000313" key="2">
    <source>
        <dbReference type="Proteomes" id="UP000565715"/>
    </source>
</evidence>
<evidence type="ECO:0000313" key="1">
    <source>
        <dbReference type="EMBL" id="NKY34249.1"/>
    </source>
</evidence>
<dbReference type="PANTHER" id="PTHR36849">
    <property type="entry name" value="CYTOPLASMIC PROTEIN-RELATED"/>
    <property type="match status" value="1"/>
</dbReference>
<organism evidence="1 2">
    <name type="scientific">Nocardia speluncae</name>
    <dbReference type="NCBI Taxonomy" id="419477"/>
    <lineage>
        <taxon>Bacteria</taxon>
        <taxon>Bacillati</taxon>
        <taxon>Actinomycetota</taxon>
        <taxon>Actinomycetes</taxon>
        <taxon>Mycobacteriales</taxon>
        <taxon>Nocardiaceae</taxon>
        <taxon>Nocardia</taxon>
    </lineage>
</organism>
<sequence>MTDEIYPVPSGFQVKRAYEAPEPDDGYRVLVDRLWPRGVTKSAARIDEWAKDVTPSTELRRWFHEDPASRRDDFADRYREELAGRAAREVLVRLRGLARTNPPVTLITAVKDPGKSHIPVLMRALGE</sequence>
<dbReference type="PANTHER" id="PTHR36849:SF1">
    <property type="entry name" value="CYTOPLASMIC PROTEIN"/>
    <property type="match status" value="1"/>
</dbReference>
<reference evidence="1 2" key="1">
    <citation type="submission" date="2020-04" db="EMBL/GenBank/DDBJ databases">
        <title>MicrobeNet Type strains.</title>
        <authorList>
            <person name="Nicholson A.C."/>
        </authorList>
    </citation>
    <scope>NUCLEOTIDE SEQUENCE [LARGE SCALE GENOMIC DNA]</scope>
    <source>
        <strain evidence="1 2">DSM 45078</strain>
    </source>
</reference>
<keyword evidence="2" id="KW-1185">Reference proteome</keyword>
<dbReference type="Pfam" id="PF22752">
    <property type="entry name" value="DUF488-N3i"/>
    <property type="match status" value="1"/>
</dbReference>
<dbReference type="RefSeq" id="WP_068043150.1">
    <property type="nucleotide sequence ID" value="NZ_JAAXOO010000003.1"/>
</dbReference>
<dbReference type="InterPro" id="IPR052552">
    <property type="entry name" value="YeaO-like"/>
</dbReference>
<dbReference type="AlphaFoldDB" id="A0A846XGB6"/>
<dbReference type="EMBL" id="JAAXOO010000003">
    <property type="protein sequence ID" value="NKY34249.1"/>
    <property type="molecule type" value="Genomic_DNA"/>
</dbReference>